<evidence type="ECO:0000259" key="2">
    <source>
        <dbReference type="Pfam" id="PF13477"/>
    </source>
</evidence>
<evidence type="ECO:0000259" key="1">
    <source>
        <dbReference type="Pfam" id="PF00534"/>
    </source>
</evidence>
<gene>
    <name evidence="3" type="ORF">GV828_06355</name>
</gene>
<proteinExistence type="predicted"/>
<sequence>MNNPKLIRITTVPQSLRGLLKGQLGFISENGFEVIGISSPSEILDEVSRDEAVTTIPVEMTRTISPIKDLKALLALIKIFRKEKPNIVHTHTPKAGLLGMMAAKICGVPHRLHTVAGMPLLVATGNKRKLLNFIEKLTYSCATKIYPNSYGLKNIIIEQKFTKISKIKVLGNGSSNGIDTSVFNPALNADEQKALLKESLGISAQDFVFIFVGRLVGDKGLNELVAAFENLNSERAKLILVGSYEPELDPLSSNTMNSINNNPNIISVGYQTDVKPYFGIADVLTFPSYREGFPNVVMQAAAMQLNCIVSDINGCNEIIKDGENGWIVPVKNSEKLQDKMSWCIQNRSTSKNMGIQSRDLMIQNYERAFIWNEILKEYKNLS</sequence>
<accession>A0ABW9Z9M9</accession>
<dbReference type="Pfam" id="PF13477">
    <property type="entry name" value="Glyco_trans_4_2"/>
    <property type="match status" value="1"/>
</dbReference>
<name>A0ABW9Z9M9_9FLAO</name>
<dbReference type="InterPro" id="IPR028098">
    <property type="entry name" value="Glyco_trans_4-like_N"/>
</dbReference>
<dbReference type="Proteomes" id="UP000798602">
    <property type="component" value="Unassembled WGS sequence"/>
</dbReference>
<keyword evidence="4" id="KW-1185">Reference proteome</keyword>
<dbReference type="InterPro" id="IPR050194">
    <property type="entry name" value="Glycosyltransferase_grp1"/>
</dbReference>
<dbReference type="SUPFAM" id="SSF53756">
    <property type="entry name" value="UDP-Glycosyltransferase/glycogen phosphorylase"/>
    <property type="match status" value="1"/>
</dbReference>
<dbReference type="PANTHER" id="PTHR45947:SF3">
    <property type="entry name" value="SULFOQUINOVOSYL TRANSFERASE SQD2"/>
    <property type="match status" value="1"/>
</dbReference>
<dbReference type="RefSeq" id="WP_166536648.1">
    <property type="nucleotide sequence ID" value="NZ_JAABLM010000006.1"/>
</dbReference>
<dbReference type="EMBL" id="JAABLM010000006">
    <property type="protein sequence ID" value="NBL64820.1"/>
    <property type="molecule type" value="Genomic_DNA"/>
</dbReference>
<dbReference type="Pfam" id="PF00534">
    <property type="entry name" value="Glycos_transf_1"/>
    <property type="match status" value="1"/>
</dbReference>
<dbReference type="CDD" id="cd03808">
    <property type="entry name" value="GT4_CapM-like"/>
    <property type="match status" value="1"/>
</dbReference>
<reference evidence="4" key="1">
    <citation type="submission" date="2020-01" db="EMBL/GenBank/DDBJ databases">
        <title>Sphingomonas sp. strain CSW-10.</title>
        <authorList>
            <person name="Chen W.-M."/>
        </authorList>
    </citation>
    <scope>NUCLEOTIDE SEQUENCE [LARGE SCALE GENOMIC DNA]</scope>
    <source>
        <strain evidence="4">NST-5</strain>
    </source>
</reference>
<dbReference type="InterPro" id="IPR001296">
    <property type="entry name" value="Glyco_trans_1"/>
</dbReference>
<evidence type="ECO:0000313" key="3">
    <source>
        <dbReference type="EMBL" id="NBL64820.1"/>
    </source>
</evidence>
<dbReference type="Gene3D" id="3.40.50.2000">
    <property type="entry name" value="Glycogen Phosphorylase B"/>
    <property type="match status" value="2"/>
</dbReference>
<organism evidence="3 4">
    <name type="scientific">Flavobacterium ichthyis</name>
    <dbReference type="NCBI Taxonomy" id="2698827"/>
    <lineage>
        <taxon>Bacteria</taxon>
        <taxon>Pseudomonadati</taxon>
        <taxon>Bacteroidota</taxon>
        <taxon>Flavobacteriia</taxon>
        <taxon>Flavobacteriales</taxon>
        <taxon>Flavobacteriaceae</taxon>
        <taxon>Flavobacterium</taxon>
    </lineage>
</organism>
<protein>
    <submittedName>
        <fullName evidence="3">Glycosyltransferase</fullName>
    </submittedName>
</protein>
<comment type="caution">
    <text evidence="3">The sequence shown here is derived from an EMBL/GenBank/DDBJ whole genome shotgun (WGS) entry which is preliminary data.</text>
</comment>
<dbReference type="PANTHER" id="PTHR45947">
    <property type="entry name" value="SULFOQUINOVOSYL TRANSFERASE SQD2"/>
    <property type="match status" value="1"/>
</dbReference>
<feature type="domain" description="Glycosyl transferase family 1" evidence="1">
    <location>
        <begin position="196"/>
        <end position="358"/>
    </location>
</feature>
<evidence type="ECO:0000313" key="4">
    <source>
        <dbReference type="Proteomes" id="UP000798602"/>
    </source>
</evidence>
<feature type="domain" description="Glycosyltransferase subfamily 4-like N-terminal" evidence="2">
    <location>
        <begin position="26"/>
        <end position="148"/>
    </location>
</feature>